<dbReference type="RefSeq" id="WP_319930193.1">
    <property type="nucleotide sequence ID" value="NZ_VCDN01000040.1"/>
</dbReference>
<dbReference type="Proteomes" id="UP001271890">
    <property type="component" value="Unassembled WGS sequence"/>
</dbReference>
<evidence type="ECO:0000313" key="1">
    <source>
        <dbReference type="EMBL" id="MDX7987772.1"/>
    </source>
</evidence>
<protein>
    <recommendedName>
        <fullName evidence="3">Up-regulated in Daf-2 domain-containing protein</fullName>
    </recommendedName>
</protein>
<organism evidence="1 2">
    <name type="scientific">Xenorhabdus santafensis</name>
    <dbReference type="NCBI Taxonomy" id="2582833"/>
    <lineage>
        <taxon>Bacteria</taxon>
        <taxon>Pseudomonadati</taxon>
        <taxon>Pseudomonadota</taxon>
        <taxon>Gammaproteobacteria</taxon>
        <taxon>Enterobacterales</taxon>
        <taxon>Morganellaceae</taxon>
        <taxon>Xenorhabdus</taxon>
    </lineage>
</organism>
<sequence length="142" mass="16034">MMEKGKYVEEVNDEVTEFITSHTGYVSFKNGWGEDISSLTVRHRRSNNPNEEEIKAVYNIPSGKEVGVMNFTYETGAGSSFDYWWIKFITNSGKEYQIKDNFYCSVSSNDDGNVKLRIDGADKKLYVTFSNSSSCQVSISAS</sequence>
<keyword evidence="2" id="KW-1185">Reference proteome</keyword>
<evidence type="ECO:0000313" key="2">
    <source>
        <dbReference type="Proteomes" id="UP001271890"/>
    </source>
</evidence>
<evidence type="ECO:0008006" key="3">
    <source>
        <dbReference type="Google" id="ProtNLM"/>
    </source>
</evidence>
<comment type="caution">
    <text evidence="1">The sequence shown here is derived from an EMBL/GenBank/DDBJ whole genome shotgun (WGS) entry which is preliminary data.</text>
</comment>
<accession>A0ABU4SAE9</accession>
<proteinExistence type="predicted"/>
<reference evidence="2" key="1">
    <citation type="journal article" date="2024" name="Toxins">
        <title>Genome Sequence Analysis of Native Xenorhabdus Strains Isolated from Entomopathogenic Nematodes in Argentina.</title>
        <authorList>
            <person name="Palma L."/>
            <person name="Frizzo L."/>
            <person name="Kaiser S."/>
            <person name="Berry C."/>
            <person name="Caballero P."/>
            <person name="Bode H.B."/>
            <person name="Del Valle E.E."/>
        </authorList>
    </citation>
    <scope>NUCLEOTIDE SEQUENCE [LARGE SCALE GENOMIC DNA]</scope>
    <source>
        <strain evidence="2">12</strain>
    </source>
</reference>
<dbReference type="EMBL" id="VCDN01000040">
    <property type="protein sequence ID" value="MDX7987772.1"/>
    <property type="molecule type" value="Genomic_DNA"/>
</dbReference>
<dbReference type="Gene3D" id="2.60.40.3820">
    <property type="match status" value="1"/>
</dbReference>
<name>A0ABU4SAE9_9GAMM</name>
<gene>
    <name evidence="1" type="ORF">FE392_10590</name>
</gene>